<dbReference type="SMART" id="SM01230">
    <property type="entry name" value="Gln-synt_C"/>
    <property type="match status" value="1"/>
</dbReference>
<organism evidence="8 9">
    <name type="scientific">Nocardioides endophyticus</name>
    <dbReference type="NCBI Taxonomy" id="1353775"/>
    <lineage>
        <taxon>Bacteria</taxon>
        <taxon>Bacillati</taxon>
        <taxon>Actinomycetota</taxon>
        <taxon>Actinomycetes</taxon>
        <taxon>Propionibacteriales</taxon>
        <taxon>Nocardioidaceae</taxon>
        <taxon>Nocardioides</taxon>
    </lineage>
</organism>
<dbReference type="Proteomes" id="UP001499882">
    <property type="component" value="Unassembled WGS sequence"/>
</dbReference>
<dbReference type="InterPro" id="IPR036651">
    <property type="entry name" value="Gln_synt_N_sf"/>
</dbReference>
<keyword evidence="9" id="KW-1185">Reference proteome</keyword>
<dbReference type="PROSITE" id="PS51987">
    <property type="entry name" value="GS_CATALYTIC"/>
    <property type="match status" value="1"/>
</dbReference>
<reference evidence="9" key="1">
    <citation type="journal article" date="2019" name="Int. J. Syst. Evol. Microbiol.">
        <title>The Global Catalogue of Microorganisms (GCM) 10K type strain sequencing project: providing services to taxonomists for standard genome sequencing and annotation.</title>
        <authorList>
            <consortium name="The Broad Institute Genomics Platform"/>
            <consortium name="The Broad Institute Genome Sequencing Center for Infectious Disease"/>
            <person name="Wu L."/>
            <person name="Ma J."/>
        </authorList>
    </citation>
    <scope>NUCLEOTIDE SEQUENCE [LARGE SCALE GENOMIC DNA]</scope>
    <source>
        <strain evidence="9">JCM 18532</strain>
    </source>
</reference>
<proteinExistence type="inferred from homology"/>
<evidence type="ECO:0000256" key="1">
    <source>
        <dbReference type="ARBA" id="ARBA00009897"/>
    </source>
</evidence>
<comment type="caution">
    <text evidence="8">The sequence shown here is derived from an EMBL/GenBank/DDBJ whole genome shotgun (WGS) entry which is preliminary data.</text>
</comment>
<evidence type="ECO:0000256" key="4">
    <source>
        <dbReference type="PROSITE-ProRule" id="PRU01331"/>
    </source>
</evidence>
<dbReference type="PANTHER" id="PTHR43407">
    <property type="entry name" value="GLUTAMINE SYNTHETASE"/>
    <property type="match status" value="1"/>
</dbReference>
<evidence type="ECO:0000256" key="6">
    <source>
        <dbReference type="SAM" id="MobiDB-lite"/>
    </source>
</evidence>
<dbReference type="PANTHER" id="PTHR43407:SF1">
    <property type="entry name" value="LENGSIN"/>
    <property type="match status" value="1"/>
</dbReference>
<dbReference type="Gene3D" id="3.30.590.10">
    <property type="entry name" value="Glutamine synthetase/guanido kinase, catalytic domain"/>
    <property type="match status" value="1"/>
</dbReference>
<gene>
    <name evidence="8" type="ORF">GCM10023350_29790</name>
</gene>
<comment type="similarity">
    <text evidence="1 4 5">Belongs to the glutamine synthetase family.</text>
</comment>
<dbReference type="SUPFAM" id="SSF54368">
    <property type="entry name" value="Glutamine synthetase, N-terminal domain"/>
    <property type="match status" value="1"/>
</dbReference>
<evidence type="ECO:0000313" key="9">
    <source>
        <dbReference type="Proteomes" id="UP001499882"/>
    </source>
</evidence>
<feature type="region of interest" description="Disordered" evidence="6">
    <location>
        <begin position="409"/>
        <end position="431"/>
    </location>
</feature>
<evidence type="ECO:0000313" key="8">
    <source>
        <dbReference type="EMBL" id="GAA4743124.1"/>
    </source>
</evidence>
<dbReference type="EMBL" id="BAABKN010000019">
    <property type="protein sequence ID" value="GAA4743124.1"/>
    <property type="molecule type" value="Genomic_DNA"/>
</dbReference>
<evidence type="ECO:0000256" key="5">
    <source>
        <dbReference type="RuleBase" id="RU000384"/>
    </source>
</evidence>
<dbReference type="InterPro" id="IPR014746">
    <property type="entry name" value="Gln_synth/guanido_kin_cat_dom"/>
</dbReference>
<dbReference type="RefSeq" id="WP_345527609.1">
    <property type="nucleotide sequence ID" value="NZ_BAABKN010000019.1"/>
</dbReference>
<dbReference type="SUPFAM" id="SSF55931">
    <property type="entry name" value="Glutamine synthetase/guanido kinase"/>
    <property type="match status" value="1"/>
</dbReference>
<evidence type="ECO:0000256" key="3">
    <source>
        <dbReference type="ARBA" id="ARBA00033230"/>
    </source>
</evidence>
<dbReference type="Gene3D" id="3.10.20.70">
    <property type="entry name" value="Glutamine synthetase, N-terminal domain"/>
    <property type="match status" value="1"/>
</dbReference>
<evidence type="ECO:0000256" key="2">
    <source>
        <dbReference type="ARBA" id="ARBA00012937"/>
    </source>
</evidence>
<dbReference type="EC" id="6.3.1.2" evidence="2"/>
<evidence type="ECO:0000259" key="7">
    <source>
        <dbReference type="PROSITE" id="PS51987"/>
    </source>
</evidence>
<protein>
    <recommendedName>
        <fullName evidence="2">glutamine synthetase</fullName>
        <ecNumber evidence="2">6.3.1.2</ecNumber>
    </recommendedName>
    <alternativeName>
        <fullName evidence="3">Glutamine synthetase I beta</fullName>
    </alternativeName>
</protein>
<dbReference type="InterPro" id="IPR008146">
    <property type="entry name" value="Gln_synth_cat_dom"/>
</dbReference>
<name>A0ABP8Z0W9_9ACTN</name>
<sequence length="487" mass="54409">MSNESSRGNVGFIEKHGLWSDEQRAAAEDLRVRIEKEGISRIRIGWVDQHGLIRGKTLLVPDFLRSLVDGRDLQGALLLMDTTNNPVKPFFADGGGLGIEEIEGMSDTVIVPDPLTFKLVPWSAGSGWILSDMYYTNGRPSSLCTRSIMRKQVDELARRGYTYTAGLEVEFYITKLLDPKLSPESSGWPPEPPEVEAIAHGFQYLTDSRNDEIEHILLPLQDAILGLGLPLNSMEDEWGPGQCEFVFDIAQGLEAADNMVYFRTAIKQVCRRMGYHATFMARPGLPNFFSSGWHLHESLTDVETGENTFVSEGSDYLSELGQHFVGGVLEHANEASIFATPSVNGYKRYKPHSLAPTNASWTSENRGALIRVIGQPGDKHTHIENRAGEPMANPYLYMASQIVAGLDGVDRKVDPGPASTGDPYASGKPPLPRNLYQAVEALKNSDLYRRAFGDGFVDYYASMKEFEMDRFMGEVTEWEHREYFEMY</sequence>
<feature type="domain" description="GS catalytic" evidence="7">
    <location>
        <begin position="145"/>
        <end position="487"/>
    </location>
</feature>
<accession>A0ABP8Z0W9</accession>
<dbReference type="Pfam" id="PF00120">
    <property type="entry name" value="Gln-synt_C"/>
    <property type="match status" value="1"/>
</dbReference>